<dbReference type="AlphaFoldDB" id="A0AAW0M0I8"/>
<accession>A0AAW0M0I8</accession>
<evidence type="ECO:0000313" key="1">
    <source>
        <dbReference type="EMBL" id="KAK7857432.1"/>
    </source>
</evidence>
<proteinExistence type="predicted"/>
<reference evidence="1" key="2">
    <citation type="journal article" date="2018" name="Sci. Data">
        <title>The draft genome sequence of cork oak.</title>
        <authorList>
            <person name="Ramos A.M."/>
            <person name="Usie A."/>
            <person name="Barbosa P."/>
            <person name="Barros P.M."/>
            <person name="Capote T."/>
            <person name="Chaves I."/>
            <person name="Simoes F."/>
            <person name="Abreu I."/>
            <person name="Carrasquinho I."/>
            <person name="Faro C."/>
            <person name="Guimaraes J.B."/>
            <person name="Mendonca D."/>
            <person name="Nobrega F."/>
            <person name="Rodrigues L."/>
            <person name="Saibo N.J.M."/>
            <person name="Varela M.C."/>
            <person name="Egas C."/>
            <person name="Matos J."/>
            <person name="Miguel C.M."/>
            <person name="Oliveira M.M."/>
            <person name="Ricardo C.P."/>
            <person name="Goncalves S."/>
        </authorList>
    </citation>
    <scope>NUCLEOTIDE SEQUENCE [LARGE SCALE GENOMIC DNA]</scope>
    <source>
        <strain evidence="1">HL8</strain>
    </source>
</reference>
<dbReference type="PANTHER" id="PTHR35744">
    <property type="entry name" value="C2H2-TYPE DOMAIN-CONTAINING PROTEIN"/>
    <property type="match status" value="1"/>
</dbReference>
<comment type="caution">
    <text evidence="1">The sequence shown here is derived from an EMBL/GenBank/DDBJ whole genome shotgun (WGS) entry which is preliminary data.</text>
</comment>
<dbReference type="EMBL" id="PKMF04000027">
    <property type="protein sequence ID" value="KAK7857432.1"/>
    <property type="molecule type" value="Genomic_DNA"/>
</dbReference>
<reference evidence="1" key="1">
    <citation type="submission" date="2017-12" db="EMBL/GenBank/DDBJ databases">
        <authorList>
            <person name="Barbosa P."/>
            <person name="Usie A."/>
            <person name="Ramos A.M."/>
        </authorList>
    </citation>
    <scope>NUCLEOTIDE SEQUENCE</scope>
    <source>
        <strain evidence="1">HL8</strain>
        <tissue evidence="1">Leaves</tissue>
    </source>
</reference>
<reference evidence="1" key="3">
    <citation type="submission" date="2023-07" db="EMBL/GenBank/DDBJ databases">
        <title>An improved reference 1 genome and first organelle genomes of Quercus suber.</title>
        <authorList>
            <consortium name="Genosuber Consortium"/>
            <person name="Usie A."/>
            <person name="Serra O."/>
            <person name="Barros P."/>
        </authorList>
    </citation>
    <scope>NUCLEOTIDE SEQUENCE</scope>
    <source>
        <strain evidence="1">HL8</strain>
        <tissue evidence="1">Leaves</tissue>
    </source>
</reference>
<dbReference type="PANTHER" id="PTHR35744:SF4">
    <property type="entry name" value="OS04G0464600 PROTEIN"/>
    <property type="match status" value="1"/>
</dbReference>
<protein>
    <submittedName>
        <fullName evidence="1">Uncharacterized protein</fullName>
    </submittedName>
</protein>
<gene>
    <name evidence="1" type="ORF">CFP56_017661</name>
</gene>
<organism evidence="1">
    <name type="scientific">Quercus suber</name>
    <name type="common">Cork oak</name>
    <dbReference type="NCBI Taxonomy" id="58331"/>
    <lineage>
        <taxon>Eukaryota</taxon>
        <taxon>Viridiplantae</taxon>
        <taxon>Streptophyta</taxon>
        <taxon>Embryophyta</taxon>
        <taxon>Tracheophyta</taxon>
        <taxon>Spermatophyta</taxon>
        <taxon>Magnoliopsida</taxon>
        <taxon>eudicotyledons</taxon>
        <taxon>Gunneridae</taxon>
        <taxon>Pentapetalae</taxon>
        <taxon>rosids</taxon>
        <taxon>fabids</taxon>
        <taxon>Fagales</taxon>
        <taxon>Fagaceae</taxon>
        <taxon>Quercus</taxon>
    </lineage>
</organism>
<name>A0AAW0M0I8_QUESU</name>
<sequence length="313" mass="36116">MFRDFILKGNLRLKLEIGRDRSNRRSFPYSFLLPSLTSLPPCLTHVAASNHLLFCKFSFNLLESAVSPVIRVYGFLHILVLTPGTLFNKCNLQLSASSFLPPWVSKPRCMDECIRKLIRYQLARTNDKINVNARKCTDPIIQQWCESANYDCIEENALPMVVLLKFCELFCTTQHKTLQILIPFTSLSRFCHFESKPGFNSWDPSLPLRPKITKNNDLDNKPPNSFPPYNTAVKLKAAMASFGVVRYMVAYANHHAFTQVPQVVREQKRERKILNQLENMGVIKTVEPYLCQQIHEHEQIKRLNQIESARGKM</sequence>